<dbReference type="Pfam" id="PF10321">
    <property type="entry name" value="7TM_GPCR_Srt"/>
    <property type="match status" value="1"/>
</dbReference>
<feature type="transmembrane region" description="Helical" evidence="1">
    <location>
        <begin position="107"/>
        <end position="128"/>
    </location>
</feature>
<protein>
    <submittedName>
        <fullName evidence="3">G-protein coupled receptors family 1 profile domain-containing protein</fullName>
    </submittedName>
</protein>
<sequence length="167" mass="19343">MIPSFQVFTFFYYNPNGEENISKKYYPPMNEICIAVLILSYAKILIRLRKNAQEVASSLTQAAQRQRARQNTRFAIKFVLISLFFILMHIFYTILPKFIPPGVYLPYSMIAFCMVANCSINSIIYLSLNPEIRRLAKEMLCCHHGTSGSVTETTVQRSQARRDQQNR</sequence>
<reference evidence="3" key="1">
    <citation type="submission" date="2022-11" db="UniProtKB">
        <authorList>
            <consortium name="WormBaseParasite"/>
        </authorList>
    </citation>
    <scope>IDENTIFICATION</scope>
</reference>
<keyword evidence="1" id="KW-0812">Transmembrane</keyword>
<evidence type="ECO:0000313" key="2">
    <source>
        <dbReference type="Proteomes" id="UP000887566"/>
    </source>
</evidence>
<dbReference type="Gene3D" id="1.20.1070.10">
    <property type="entry name" value="Rhodopsin 7-helix transmembrane proteins"/>
    <property type="match status" value="1"/>
</dbReference>
<dbReference type="PANTHER" id="PTHR22718">
    <property type="entry name" value="SERPENTINE RECEPTOR, CLASS X"/>
    <property type="match status" value="1"/>
</dbReference>
<dbReference type="Proteomes" id="UP000887566">
    <property type="component" value="Unplaced"/>
</dbReference>
<evidence type="ECO:0000256" key="1">
    <source>
        <dbReference type="SAM" id="Phobius"/>
    </source>
</evidence>
<keyword evidence="1" id="KW-0472">Membrane</keyword>
<dbReference type="SUPFAM" id="SSF81321">
    <property type="entry name" value="Family A G protein-coupled receptor-like"/>
    <property type="match status" value="1"/>
</dbReference>
<proteinExistence type="predicted"/>
<dbReference type="PANTHER" id="PTHR22718:SF11">
    <property type="entry name" value="7TM GPCR SERPENTINE RECEPTOR CLASS X (SRX) DOMAIN-CONTAINING PROTEIN"/>
    <property type="match status" value="1"/>
</dbReference>
<keyword evidence="1" id="KW-1133">Transmembrane helix</keyword>
<accession>A0A914XCI1</accession>
<dbReference type="AlphaFoldDB" id="A0A914XCI1"/>
<feature type="transmembrane region" description="Helical" evidence="1">
    <location>
        <begin position="74"/>
        <end position="95"/>
    </location>
</feature>
<dbReference type="CDD" id="cd00637">
    <property type="entry name" value="7tm_classA_rhodopsin-like"/>
    <property type="match status" value="1"/>
</dbReference>
<keyword evidence="2" id="KW-1185">Reference proteome</keyword>
<organism evidence="2 3">
    <name type="scientific">Plectus sambesii</name>
    <dbReference type="NCBI Taxonomy" id="2011161"/>
    <lineage>
        <taxon>Eukaryota</taxon>
        <taxon>Metazoa</taxon>
        <taxon>Ecdysozoa</taxon>
        <taxon>Nematoda</taxon>
        <taxon>Chromadorea</taxon>
        <taxon>Plectida</taxon>
        <taxon>Plectina</taxon>
        <taxon>Plectoidea</taxon>
        <taxon>Plectidae</taxon>
        <taxon>Plectus</taxon>
    </lineage>
</organism>
<dbReference type="WBParaSite" id="PSAMB.scaffold7023size8389.g29469.t1">
    <property type="protein sequence ID" value="PSAMB.scaffold7023size8389.g29469.t1"/>
    <property type="gene ID" value="PSAMB.scaffold7023size8389.g29469"/>
</dbReference>
<evidence type="ECO:0000313" key="3">
    <source>
        <dbReference type="WBParaSite" id="PSAMB.scaffold7023size8389.g29469.t1"/>
    </source>
</evidence>
<dbReference type="InterPro" id="IPR019425">
    <property type="entry name" value="7TM_GPCR_serpentine_rcpt_Srt"/>
</dbReference>
<name>A0A914XCI1_9BILA</name>